<reference evidence="5 6" key="1">
    <citation type="journal article" date="2005" name="Nucleic Acids Res.">
        <title>Genomic blueprint of Hahella chejuensis, a marine microbe producing an algicidal agent.</title>
        <authorList>
            <person name="Jeong H."/>
            <person name="Yim J.H."/>
            <person name="Lee C."/>
            <person name="Choi S.-H."/>
            <person name="Park Y.K."/>
            <person name="Yoon S.H."/>
            <person name="Hur C.-G."/>
            <person name="Kang H.-Y."/>
            <person name="Kim D."/>
            <person name="Lee H.H."/>
            <person name="Park K.H."/>
            <person name="Park S.-H."/>
            <person name="Park H.-S."/>
            <person name="Lee H.K."/>
            <person name="Oh T.K."/>
            <person name="Kim J.F."/>
        </authorList>
    </citation>
    <scope>NUCLEOTIDE SEQUENCE [LARGE SCALE GENOMIC DNA]</scope>
    <source>
        <strain evidence="5 6">KCTC 2396</strain>
    </source>
</reference>
<dbReference type="SUPFAM" id="SSF47384">
    <property type="entry name" value="Homodimeric domain of signal transducing histidine kinase"/>
    <property type="match status" value="1"/>
</dbReference>
<dbReference type="InterPro" id="IPR036097">
    <property type="entry name" value="HisK_dim/P_sf"/>
</dbReference>
<feature type="domain" description="Histidine kinase" evidence="4">
    <location>
        <begin position="321"/>
        <end position="532"/>
    </location>
</feature>
<keyword evidence="6" id="KW-1185">Reference proteome</keyword>
<dbReference type="InterPro" id="IPR036890">
    <property type="entry name" value="HATPase_C_sf"/>
</dbReference>
<dbReference type="PANTHER" id="PTHR43065">
    <property type="entry name" value="SENSOR HISTIDINE KINASE"/>
    <property type="match status" value="1"/>
</dbReference>
<sequence length="535" mass="59062">MLQAPRMSDLSTDVEQTTNRLFRVYNHYRVTVGIILVSALYLQNPSSVSQYLSPFYFEVAVICYLAIHVFTGFLLLAGFRPELRHAMVSVVLELLLISAMLLCGTGVSSGLGNMVVISVAAGNIILRGQLGTLLAAIASLGVVSQEIYRMVAQYSDVDDVFRAGILGVVYFATALLVKNLSIRIATSENLARKRAQNILELERLNHQIIQRMLTGIIVADEKGGVRMANQAAQSLLSVDDSHELTTLPEDLLHRLQEWQNDPSKKTTPFRGSANRAPLQANFAILQKEEGQDILIFLEDTGKIAQQAQQLKLASLGRLTAGIAHEIRNPLGAASHAAQLLLESPELTPPDKQMAEIILRHATRMNGIIENVLSLSRRKVSSPQMLSLIAWLTDFVCDYTAAGTRDAEIEILPLKKDIQGRFDPNHLNQILNNLVGNGLRYSKQESARSWVKLVVGEIEETGQAFIDVIDIGPGINEDQLNHLFEPFFTTDPKGTGLGLYLSKELCEANQAQLDYLTRQEGGGCFRITFPHPKRAI</sequence>
<evidence type="ECO:0000313" key="5">
    <source>
        <dbReference type="EMBL" id="ABC32574.1"/>
    </source>
</evidence>
<dbReference type="SUPFAM" id="SSF55874">
    <property type="entry name" value="ATPase domain of HSP90 chaperone/DNA topoisomerase II/histidine kinase"/>
    <property type="match status" value="1"/>
</dbReference>
<dbReference type="InterPro" id="IPR004358">
    <property type="entry name" value="Sig_transdc_His_kin-like_C"/>
</dbReference>
<dbReference type="InterPro" id="IPR003594">
    <property type="entry name" value="HATPase_dom"/>
</dbReference>
<dbReference type="SMART" id="SM00388">
    <property type="entry name" value="HisKA"/>
    <property type="match status" value="1"/>
</dbReference>
<proteinExistence type="predicted"/>
<dbReference type="Gene3D" id="3.30.565.10">
    <property type="entry name" value="Histidine kinase-like ATPase, C-terminal domain"/>
    <property type="match status" value="1"/>
</dbReference>
<keyword evidence="5" id="KW-0418">Kinase</keyword>
<evidence type="ECO:0000256" key="1">
    <source>
        <dbReference type="ARBA" id="ARBA00000085"/>
    </source>
</evidence>
<dbReference type="CDD" id="cd00082">
    <property type="entry name" value="HisKA"/>
    <property type="match status" value="1"/>
</dbReference>
<dbReference type="AlphaFoldDB" id="Q2S9V0"/>
<protein>
    <recommendedName>
        <fullName evidence="2">histidine kinase</fullName>
        <ecNumber evidence="2">2.7.13.3</ecNumber>
    </recommendedName>
</protein>
<dbReference type="PROSITE" id="PS50109">
    <property type="entry name" value="HIS_KIN"/>
    <property type="match status" value="1"/>
</dbReference>
<keyword evidence="3" id="KW-0597">Phosphoprotein</keyword>
<accession>Q2S9V0</accession>
<keyword evidence="5" id="KW-0808">Transferase</keyword>
<dbReference type="eggNOG" id="COG3852">
    <property type="taxonomic scope" value="Bacteria"/>
</dbReference>
<gene>
    <name evidence="5" type="ordered locus">HCH_05924</name>
</gene>
<dbReference type="SMART" id="SM00387">
    <property type="entry name" value="HATPase_c"/>
    <property type="match status" value="1"/>
</dbReference>
<evidence type="ECO:0000256" key="2">
    <source>
        <dbReference type="ARBA" id="ARBA00012438"/>
    </source>
</evidence>
<dbReference type="HOGENOM" id="CLU_000445_114_39_6"/>
<dbReference type="EMBL" id="CP000155">
    <property type="protein sequence ID" value="ABC32574.1"/>
    <property type="molecule type" value="Genomic_DNA"/>
</dbReference>
<organism evidence="5 6">
    <name type="scientific">Hahella chejuensis (strain KCTC 2396)</name>
    <dbReference type="NCBI Taxonomy" id="349521"/>
    <lineage>
        <taxon>Bacteria</taxon>
        <taxon>Pseudomonadati</taxon>
        <taxon>Pseudomonadota</taxon>
        <taxon>Gammaproteobacteria</taxon>
        <taxon>Oceanospirillales</taxon>
        <taxon>Hahellaceae</taxon>
        <taxon>Hahella</taxon>
    </lineage>
</organism>
<dbReference type="InterPro" id="IPR005467">
    <property type="entry name" value="His_kinase_dom"/>
</dbReference>
<evidence type="ECO:0000256" key="3">
    <source>
        <dbReference type="ARBA" id="ARBA00022553"/>
    </source>
</evidence>
<dbReference type="PRINTS" id="PR00344">
    <property type="entry name" value="BCTRLSENSOR"/>
</dbReference>
<dbReference type="Pfam" id="PF02518">
    <property type="entry name" value="HATPase_c"/>
    <property type="match status" value="1"/>
</dbReference>
<dbReference type="Pfam" id="PF00512">
    <property type="entry name" value="HisKA"/>
    <property type="match status" value="1"/>
</dbReference>
<dbReference type="Gene3D" id="1.10.287.130">
    <property type="match status" value="1"/>
</dbReference>
<dbReference type="GO" id="GO:0000155">
    <property type="term" value="F:phosphorelay sensor kinase activity"/>
    <property type="evidence" value="ECO:0007669"/>
    <property type="project" value="InterPro"/>
</dbReference>
<name>Q2S9V0_HAHCH</name>
<dbReference type="InterPro" id="IPR003661">
    <property type="entry name" value="HisK_dim/P_dom"/>
</dbReference>
<dbReference type="Proteomes" id="UP000000238">
    <property type="component" value="Chromosome"/>
</dbReference>
<dbReference type="Pfam" id="PF25323">
    <property type="entry name" value="6TM_PilS"/>
    <property type="match status" value="1"/>
</dbReference>
<evidence type="ECO:0000313" key="6">
    <source>
        <dbReference type="Proteomes" id="UP000000238"/>
    </source>
</evidence>
<dbReference type="STRING" id="349521.HCH_05924"/>
<comment type="catalytic activity">
    <reaction evidence="1">
        <text>ATP + protein L-histidine = ADP + protein N-phospho-L-histidine.</text>
        <dbReference type="EC" id="2.7.13.3"/>
    </reaction>
</comment>
<dbReference type="Gene3D" id="3.30.450.20">
    <property type="entry name" value="PAS domain"/>
    <property type="match status" value="1"/>
</dbReference>
<dbReference type="KEGG" id="hch:HCH_05924"/>
<dbReference type="PANTHER" id="PTHR43065:SF52">
    <property type="entry name" value="SENSOR PROTEIN KINASE PILS"/>
    <property type="match status" value="1"/>
</dbReference>
<dbReference type="EC" id="2.7.13.3" evidence="2"/>
<evidence type="ECO:0000259" key="4">
    <source>
        <dbReference type="PROSITE" id="PS50109"/>
    </source>
</evidence>